<dbReference type="OrthoDB" id="1697975at2759"/>
<reference evidence="1" key="1">
    <citation type="submission" date="2019-11" db="EMBL/GenBank/DDBJ databases">
        <authorList>
            <person name="Liu Y."/>
            <person name="Hou J."/>
            <person name="Li T.-Q."/>
            <person name="Guan C.-H."/>
            <person name="Wu X."/>
            <person name="Wu H.-Z."/>
            <person name="Ling F."/>
            <person name="Zhang R."/>
            <person name="Shi X.-G."/>
            <person name="Ren J.-P."/>
            <person name="Chen E.-F."/>
            <person name="Sun J.-M."/>
        </authorList>
    </citation>
    <scope>NUCLEOTIDE SEQUENCE</scope>
    <source>
        <strain evidence="1">Adult_tree_wgs_1</strain>
        <tissue evidence="1">Leaves</tissue>
    </source>
</reference>
<dbReference type="Proteomes" id="UP000626092">
    <property type="component" value="Unassembled WGS sequence"/>
</dbReference>
<accession>A0A834FWH0</accession>
<evidence type="ECO:0000313" key="2">
    <source>
        <dbReference type="Proteomes" id="UP000626092"/>
    </source>
</evidence>
<protein>
    <submittedName>
        <fullName evidence="1">Uncharacterized protein</fullName>
    </submittedName>
</protein>
<dbReference type="EMBL" id="WJXA01000210">
    <property type="protein sequence ID" value="KAF7114517.1"/>
    <property type="molecule type" value="Genomic_DNA"/>
</dbReference>
<name>A0A834FWH0_RHOSS</name>
<dbReference type="AlphaFoldDB" id="A0A834FWH0"/>
<evidence type="ECO:0000313" key="1">
    <source>
        <dbReference type="EMBL" id="KAF7114517.1"/>
    </source>
</evidence>
<sequence>MVLMEKVCYIIAGQVAGEAADNLGGRTNFLCNNVAVLQRPPPTEPLVAATGSTRIARSGELSVPFPHQLLEMFLVDALSPSLIFHLYSKAP</sequence>
<gene>
    <name evidence="1" type="ORF">RHSIM_RhsimUnG0085200</name>
</gene>
<keyword evidence="2" id="KW-1185">Reference proteome</keyword>
<organism evidence="1 2">
    <name type="scientific">Rhododendron simsii</name>
    <name type="common">Sims's rhododendron</name>
    <dbReference type="NCBI Taxonomy" id="118357"/>
    <lineage>
        <taxon>Eukaryota</taxon>
        <taxon>Viridiplantae</taxon>
        <taxon>Streptophyta</taxon>
        <taxon>Embryophyta</taxon>
        <taxon>Tracheophyta</taxon>
        <taxon>Spermatophyta</taxon>
        <taxon>Magnoliopsida</taxon>
        <taxon>eudicotyledons</taxon>
        <taxon>Gunneridae</taxon>
        <taxon>Pentapetalae</taxon>
        <taxon>asterids</taxon>
        <taxon>Ericales</taxon>
        <taxon>Ericaceae</taxon>
        <taxon>Ericoideae</taxon>
        <taxon>Rhodoreae</taxon>
        <taxon>Rhododendron</taxon>
    </lineage>
</organism>
<proteinExistence type="predicted"/>
<comment type="caution">
    <text evidence="1">The sequence shown here is derived from an EMBL/GenBank/DDBJ whole genome shotgun (WGS) entry which is preliminary data.</text>
</comment>